<comment type="caution">
    <text evidence="1">The sequence shown here is derived from an EMBL/GenBank/DDBJ whole genome shotgun (WGS) entry which is preliminary data.</text>
</comment>
<proteinExistence type="predicted"/>
<gene>
    <name evidence="1" type="ORF">BLNAU_21416</name>
</gene>
<accession>A0ABQ9WWH1</accession>
<protein>
    <submittedName>
        <fullName evidence="1">Uncharacterized protein</fullName>
    </submittedName>
</protein>
<evidence type="ECO:0000313" key="2">
    <source>
        <dbReference type="Proteomes" id="UP001281761"/>
    </source>
</evidence>
<organism evidence="1 2">
    <name type="scientific">Blattamonas nauphoetae</name>
    <dbReference type="NCBI Taxonomy" id="2049346"/>
    <lineage>
        <taxon>Eukaryota</taxon>
        <taxon>Metamonada</taxon>
        <taxon>Preaxostyla</taxon>
        <taxon>Oxymonadida</taxon>
        <taxon>Blattamonas</taxon>
    </lineage>
</organism>
<dbReference type="Proteomes" id="UP001281761">
    <property type="component" value="Unassembled WGS sequence"/>
</dbReference>
<dbReference type="EMBL" id="JARBJD010000334">
    <property type="protein sequence ID" value="KAK2943668.1"/>
    <property type="molecule type" value="Genomic_DNA"/>
</dbReference>
<keyword evidence="2" id="KW-1185">Reference proteome</keyword>
<reference evidence="1 2" key="1">
    <citation type="journal article" date="2022" name="bioRxiv">
        <title>Genomics of Preaxostyla Flagellates Illuminates Evolutionary Transitions and the Path Towards Mitochondrial Loss.</title>
        <authorList>
            <person name="Novak L.V.F."/>
            <person name="Treitli S.C."/>
            <person name="Pyrih J."/>
            <person name="Halakuc P."/>
            <person name="Pipaliya S.V."/>
            <person name="Vacek V."/>
            <person name="Brzon O."/>
            <person name="Soukal P."/>
            <person name="Eme L."/>
            <person name="Dacks J.B."/>
            <person name="Karnkowska A."/>
            <person name="Elias M."/>
            <person name="Hampl V."/>
        </authorList>
    </citation>
    <scope>NUCLEOTIDE SEQUENCE [LARGE SCALE GENOMIC DNA]</scope>
    <source>
        <strain evidence="1">NAU3</strain>
        <tissue evidence="1">Gut</tissue>
    </source>
</reference>
<sequence length="72" mass="7608">MALQSSLLIRPIAVQHQARFPVGLSVPYPATPPNQLGALQSDAPVFVSALALSITDVNVHFETGPLLDSDTL</sequence>
<name>A0ABQ9WWH1_9EUKA</name>
<evidence type="ECO:0000313" key="1">
    <source>
        <dbReference type="EMBL" id="KAK2943668.1"/>
    </source>
</evidence>